<evidence type="ECO:0000259" key="13">
    <source>
        <dbReference type="PROSITE" id="PS50046"/>
    </source>
</evidence>
<evidence type="ECO:0000256" key="8">
    <source>
        <dbReference type="ARBA" id="ARBA00029447"/>
    </source>
</evidence>
<dbReference type="Pfam" id="PF00672">
    <property type="entry name" value="HAMP"/>
    <property type="match status" value="2"/>
</dbReference>
<evidence type="ECO:0000256" key="12">
    <source>
        <dbReference type="SAM" id="Phobius"/>
    </source>
</evidence>
<dbReference type="KEGG" id="mic:Mic7113_1258"/>
<dbReference type="InterPro" id="IPR029151">
    <property type="entry name" value="Sensor-like_sf"/>
</dbReference>
<dbReference type="eggNOG" id="COG2770">
    <property type="taxonomic scope" value="Bacteria"/>
</dbReference>
<feature type="coiled-coil region" evidence="10">
    <location>
        <begin position="622"/>
        <end position="650"/>
    </location>
</feature>
<feature type="transmembrane region" description="Helical" evidence="12">
    <location>
        <begin position="375"/>
        <end position="398"/>
    </location>
</feature>
<dbReference type="PANTHER" id="PTHR32089">
    <property type="entry name" value="METHYL-ACCEPTING CHEMOTAXIS PROTEIN MCPB"/>
    <property type="match status" value="1"/>
</dbReference>
<dbReference type="Gene3D" id="1.10.287.950">
    <property type="entry name" value="Methyl-accepting chemotaxis protein"/>
    <property type="match status" value="1"/>
</dbReference>
<dbReference type="InterPro" id="IPR016132">
    <property type="entry name" value="Phyto_chromo_attachment"/>
</dbReference>
<dbReference type="PRINTS" id="PR00260">
    <property type="entry name" value="CHEMTRNSDUCR"/>
</dbReference>
<keyword evidence="2" id="KW-1003">Cell membrane</keyword>
<evidence type="ECO:0000256" key="2">
    <source>
        <dbReference type="ARBA" id="ARBA00022475"/>
    </source>
</evidence>
<feature type="compositionally biased region" description="Low complexity" evidence="11">
    <location>
        <begin position="8"/>
        <end position="24"/>
    </location>
</feature>
<dbReference type="RefSeq" id="WP_015181307.1">
    <property type="nucleotide sequence ID" value="NC_019738.1"/>
</dbReference>
<dbReference type="AlphaFoldDB" id="K9WCC3"/>
<evidence type="ECO:0000256" key="11">
    <source>
        <dbReference type="SAM" id="MobiDB-lite"/>
    </source>
</evidence>
<dbReference type="FunFam" id="1.10.287.950:FF:000001">
    <property type="entry name" value="Methyl-accepting chemotaxis sensory transducer"/>
    <property type="match status" value="1"/>
</dbReference>
<dbReference type="Pfam" id="PF02743">
    <property type="entry name" value="dCache_1"/>
    <property type="match status" value="1"/>
</dbReference>
<evidence type="ECO:0000256" key="5">
    <source>
        <dbReference type="ARBA" id="ARBA00022989"/>
    </source>
</evidence>
<feature type="domain" description="HAMP" evidence="15">
    <location>
        <begin position="399"/>
        <end position="451"/>
    </location>
</feature>
<keyword evidence="5 12" id="KW-1133">Transmembrane helix</keyword>
<dbReference type="OrthoDB" id="419276at2"/>
<dbReference type="SUPFAM" id="SSF55781">
    <property type="entry name" value="GAF domain-like"/>
    <property type="match status" value="1"/>
</dbReference>
<accession>K9WCC3</accession>
<dbReference type="CDD" id="cd06225">
    <property type="entry name" value="HAMP"/>
    <property type="match status" value="2"/>
</dbReference>
<keyword evidence="7 9" id="KW-0807">Transducer</keyword>
<evidence type="ECO:0000313" key="16">
    <source>
        <dbReference type="EMBL" id="AFZ17147.1"/>
    </source>
</evidence>
<dbReference type="Gene3D" id="3.30.450.40">
    <property type="match status" value="1"/>
</dbReference>
<dbReference type="InterPro" id="IPR003660">
    <property type="entry name" value="HAMP_dom"/>
</dbReference>
<dbReference type="EMBL" id="CP003630">
    <property type="protein sequence ID" value="AFZ17147.1"/>
    <property type="molecule type" value="Genomic_DNA"/>
</dbReference>
<dbReference type="Gene3D" id="6.10.340.10">
    <property type="match status" value="1"/>
</dbReference>
<feature type="transmembrane region" description="Helical" evidence="12">
    <location>
        <begin position="91"/>
        <end position="111"/>
    </location>
</feature>
<dbReference type="HOGENOM" id="CLU_000445_50_2_3"/>
<dbReference type="SUPFAM" id="SSF103190">
    <property type="entry name" value="Sensory domain-like"/>
    <property type="match status" value="1"/>
</dbReference>
<evidence type="ECO:0000256" key="3">
    <source>
        <dbReference type="ARBA" id="ARBA00022500"/>
    </source>
</evidence>
<dbReference type="Pfam" id="PF01590">
    <property type="entry name" value="GAF"/>
    <property type="match status" value="1"/>
</dbReference>
<keyword evidence="4 12" id="KW-0812">Transmembrane</keyword>
<dbReference type="PANTHER" id="PTHR32089:SF114">
    <property type="entry name" value="METHYL-ACCEPTING CHEMOTAXIS PROTEIN MCPB"/>
    <property type="match status" value="1"/>
</dbReference>
<dbReference type="SMART" id="SM00283">
    <property type="entry name" value="MA"/>
    <property type="match status" value="1"/>
</dbReference>
<keyword evidence="6 12" id="KW-0472">Membrane</keyword>
<feature type="domain" description="Phytochrome chromophore attachment site" evidence="13">
    <location>
        <begin position="476"/>
        <end position="612"/>
    </location>
</feature>
<evidence type="ECO:0000259" key="14">
    <source>
        <dbReference type="PROSITE" id="PS50111"/>
    </source>
</evidence>
<dbReference type="CDD" id="cd11386">
    <property type="entry name" value="MCP_signal"/>
    <property type="match status" value="1"/>
</dbReference>
<dbReference type="GO" id="GO:0007165">
    <property type="term" value="P:signal transduction"/>
    <property type="evidence" value="ECO:0007669"/>
    <property type="project" value="UniProtKB-KW"/>
</dbReference>
<reference evidence="16 17" key="1">
    <citation type="submission" date="2012-06" db="EMBL/GenBank/DDBJ databases">
        <title>Finished chromosome of genome of Microcoleus sp. PCC 7113.</title>
        <authorList>
            <consortium name="US DOE Joint Genome Institute"/>
            <person name="Gugger M."/>
            <person name="Coursin T."/>
            <person name="Rippka R."/>
            <person name="Tandeau De Marsac N."/>
            <person name="Huntemann M."/>
            <person name="Wei C.-L."/>
            <person name="Han J."/>
            <person name="Detter J.C."/>
            <person name="Han C."/>
            <person name="Tapia R."/>
            <person name="Chen A."/>
            <person name="Kyrpides N."/>
            <person name="Mavromatis K."/>
            <person name="Markowitz V."/>
            <person name="Szeto E."/>
            <person name="Ivanova N."/>
            <person name="Pagani I."/>
            <person name="Pati A."/>
            <person name="Goodwin L."/>
            <person name="Nordberg H.P."/>
            <person name="Cantor M.N."/>
            <person name="Hua S.X."/>
            <person name="Woyke T."/>
            <person name="Kerfeld C.A."/>
        </authorList>
    </citation>
    <scope>NUCLEOTIDE SEQUENCE [LARGE SCALE GENOMIC DNA]</scope>
    <source>
        <strain evidence="16 17">PCC 7113</strain>
    </source>
</reference>
<dbReference type="PATRIC" id="fig|1173027.3.peg.1388"/>
<dbReference type="Gene3D" id="3.30.450.20">
    <property type="entry name" value="PAS domain"/>
    <property type="match status" value="1"/>
</dbReference>
<proteinExistence type="inferred from homology"/>
<evidence type="ECO:0000256" key="7">
    <source>
        <dbReference type="ARBA" id="ARBA00023224"/>
    </source>
</evidence>
<keyword evidence="17" id="KW-1185">Reference proteome</keyword>
<evidence type="ECO:0000259" key="15">
    <source>
        <dbReference type="PROSITE" id="PS50885"/>
    </source>
</evidence>
<keyword evidence="3" id="KW-0145">Chemotaxis</keyword>
<dbReference type="eggNOG" id="COG0840">
    <property type="taxonomic scope" value="Bacteria"/>
</dbReference>
<feature type="domain" description="HAMP" evidence="15">
    <location>
        <begin position="638"/>
        <end position="689"/>
    </location>
</feature>
<evidence type="ECO:0000256" key="10">
    <source>
        <dbReference type="SAM" id="Coils"/>
    </source>
</evidence>
<name>K9WCC3_9CYAN</name>
<feature type="compositionally biased region" description="Polar residues" evidence="11">
    <location>
        <begin position="40"/>
        <end position="57"/>
    </location>
</feature>
<dbReference type="InterPro" id="IPR004090">
    <property type="entry name" value="Chemotax_Me-accpt_rcpt"/>
</dbReference>
<dbReference type="PROSITE" id="PS50046">
    <property type="entry name" value="PHYTOCHROME_2"/>
    <property type="match status" value="1"/>
</dbReference>
<dbReference type="PROSITE" id="PS50885">
    <property type="entry name" value="HAMP"/>
    <property type="match status" value="2"/>
</dbReference>
<dbReference type="SMART" id="SM00065">
    <property type="entry name" value="GAF"/>
    <property type="match status" value="1"/>
</dbReference>
<evidence type="ECO:0000256" key="4">
    <source>
        <dbReference type="ARBA" id="ARBA00022692"/>
    </source>
</evidence>
<evidence type="ECO:0000256" key="9">
    <source>
        <dbReference type="PROSITE-ProRule" id="PRU00284"/>
    </source>
</evidence>
<evidence type="ECO:0000313" key="17">
    <source>
        <dbReference type="Proteomes" id="UP000010471"/>
    </source>
</evidence>
<dbReference type="InterPro" id="IPR003018">
    <property type="entry name" value="GAF"/>
</dbReference>
<dbReference type="GO" id="GO:0004888">
    <property type="term" value="F:transmembrane signaling receptor activity"/>
    <property type="evidence" value="ECO:0007669"/>
    <property type="project" value="InterPro"/>
</dbReference>
<dbReference type="InterPro" id="IPR033479">
    <property type="entry name" value="dCache_1"/>
</dbReference>
<dbReference type="SMART" id="SM00304">
    <property type="entry name" value="HAMP"/>
    <property type="match status" value="2"/>
</dbReference>
<gene>
    <name evidence="16" type="ORF">Mic7113_1258</name>
</gene>
<dbReference type="eggNOG" id="COG2203">
    <property type="taxonomic scope" value="Bacteria"/>
</dbReference>
<keyword evidence="10" id="KW-0175">Coiled coil</keyword>
<protein>
    <submittedName>
        <fullName evidence="16">Methyl-accepting chemotaxis protein</fullName>
    </submittedName>
</protein>
<dbReference type="InterPro" id="IPR029016">
    <property type="entry name" value="GAF-like_dom_sf"/>
</dbReference>
<comment type="subcellular location">
    <subcellularLocation>
        <location evidence="1">Cell membrane</location>
        <topology evidence="1">Multi-pass membrane protein</topology>
    </subcellularLocation>
</comment>
<organism evidence="16 17">
    <name type="scientific">Allocoleopsis franciscana PCC 7113</name>
    <dbReference type="NCBI Taxonomy" id="1173027"/>
    <lineage>
        <taxon>Bacteria</taxon>
        <taxon>Bacillati</taxon>
        <taxon>Cyanobacteriota</taxon>
        <taxon>Cyanophyceae</taxon>
        <taxon>Coleofasciculales</taxon>
        <taxon>Coleofasciculaceae</taxon>
        <taxon>Allocoleopsis</taxon>
        <taxon>Allocoleopsis franciscana</taxon>
    </lineage>
</organism>
<sequence length="967" mass="106468">MTQLSPKPGSNRNPNHNGNGRGSSFKSNHPEERNSAIHYSPSNRQLQSPLDGNTLQQPLLEMPPIPVPANYTRPRWEWGKWFSTSLRVKTTVIAILIGTLPVVSIGTVAYLTTSQQLRQQVLQKEQFDMGDMKDKIYFFIKERVGDMDSLSNMPNFKDAKVRDLLKREEKEEALNRFASTYSMYDSIAVFDLKGNLIAQSKSEPLPNHWDRDYFQQALKTDKLFITEPRRSETGEGVFLFVAAPIKDGATNQTIAIVRSRIPIKHLQEVFNINAERGQKLFVVDASGKIATAANDQLVGKKLEEVFPTLLTKITPKDLKQNEVKNIVGTSLDEQTPQEQILTYSRADRLRPLFGLDWSFVLARSAKQAFVAEEQLLWTLFLGTASATLLVGAIAAFIANRATRPIVEAAQAVEKIGQGQLDTRVDIAGEDELAILGGNINDMAGQLEVFTREQTLAAEQALLVAKVTGSRAENSKDLEDLFKDMIEETRQILNVDRVLIYRFNPDFSGYITAESVAAGFPRAFSNKAESFYLSELREGTDPEDLVIAIDNIAHTNLQADHLQLLERWRVKAKLEVPILHEGQPYGLLIAHHCKTTYEWQESEVGFLKQLAAQMGLSLDRVLLLEQTEQLAEEQRDLKEGLQKRALELLMEVDPISKGDLTIRARVTADEIGTIADSYNATVGNLRKIVTQVQNASSQVAQTTSTSEVSVRDLSVEALRQAEKIAVALKRSQDMAQSVQIVANSAKQAEVAVQQAQDTVHEGDTAMNRTVDGILAIRDTVAETAKKVKHLGESSQKISTVVNLISTFAAQTNLLALNASIEAARAGEEGRGFAVVADEVRSLAQQSAEATIEIEKLVAAIQGETNEVVAAMEAGTEQVVMGTKLVDETRQSLNKIATASSQINKLVEEIAQATVVQSQASEAVTETMTDVAAIAQKTSTGASLVSESFKELLAVAQSLQEDVGQFRVS</sequence>
<comment type="similarity">
    <text evidence="8">Belongs to the methyl-accepting chemotaxis (MCP) protein family.</text>
</comment>
<dbReference type="Pfam" id="PF00015">
    <property type="entry name" value="MCPsignal"/>
    <property type="match status" value="1"/>
</dbReference>
<dbReference type="Proteomes" id="UP000010471">
    <property type="component" value="Chromosome"/>
</dbReference>
<evidence type="ECO:0000256" key="6">
    <source>
        <dbReference type="ARBA" id="ARBA00023136"/>
    </source>
</evidence>
<dbReference type="STRING" id="1173027.Mic7113_1258"/>
<dbReference type="SUPFAM" id="SSF58104">
    <property type="entry name" value="Methyl-accepting chemotaxis protein (MCP) signaling domain"/>
    <property type="match status" value="1"/>
</dbReference>
<dbReference type="CDD" id="cd18773">
    <property type="entry name" value="PDC1_HK_sensor"/>
    <property type="match status" value="1"/>
</dbReference>
<dbReference type="PROSITE" id="PS50111">
    <property type="entry name" value="CHEMOTAXIS_TRANSDUC_2"/>
    <property type="match status" value="1"/>
</dbReference>
<feature type="region of interest" description="Disordered" evidence="11">
    <location>
        <begin position="1"/>
        <end position="61"/>
    </location>
</feature>
<evidence type="ECO:0000256" key="1">
    <source>
        <dbReference type="ARBA" id="ARBA00004651"/>
    </source>
</evidence>
<dbReference type="GO" id="GO:0005886">
    <property type="term" value="C:plasma membrane"/>
    <property type="evidence" value="ECO:0007669"/>
    <property type="project" value="UniProtKB-SubCell"/>
</dbReference>
<feature type="domain" description="Methyl-accepting transducer" evidence="14">
    <location>
        <begin position="694"/>
        <end position="930"/>
    </location>
</feature>
<dbReference type="InterPro" id="IPR004089">
    <property type="entry name" value="MCPsignal_dom"/>
</dbReference>
<dbReference type="SUPFAM" id="SSF158472">
    <property type="entry name" value="HAMP domain-like"/>
    <property type="match status" value="1"/>
</dbReference>
<dbReference type="GO" id="GO:0006935">
    <property type="term" value="P:chemotaxis"/>
    <property type="evidence" value="ECO:0007669"/>
    <property type="project" value="UniProtKB-KW"/>
</dbReference>